<keyword evidence="4" id="KW-0479">Metal-binding</keyword>
<dbReference type="EMBL" id="PPSL01000003">
    <property type="protein sequence ID" value="PQJ10548.1"/>
    <property type="molecule type" value="Genomic_DNA"/>
</dbReference>
<dbReference type="SUPFAM" id="SSF63380">
    <property type="entry name" value="Riboflavin synthase domain-like"/>
    <property type="match status" value="1"/>
</dbReference>
<dbReference type="GO" id="GO:0016491">
    <property type="term" value="F:oxidoreductase activity"/>
    <property type="evidence" value="ECO:0007669"/>
    <property type="project" value="UniProtKB-KW"/>
</dbReference>
<dbReference type="OrthoDB" id="9789468at2"/>
<dbReference type="PANTHER" id="PTHR47354">
    <property type="entry name" value="NADH OXIDOREDUCTASE HCR"/>
    <property type="match status" value="1"/>
</dbReference>
<evidence type="ECO:0000256" key="3">
    <source>
        <dbReference type="ARBA" id="ARBA00022714"/>
    </source>
</evidence>
<dbReference type="RefSeq" id="WP_105039276.1">
    <property type="nucleotide sequence ID" value="NZ_PPSL01000003.1"/>
</dbReference>
<evidence type="ECO:0000259" key="10">
    <source>
        <dbReference type="PROSITE" id="PS51384"/>
    </source>
</evidence>
<dbReference type="PROSITE" id="PS51384">
    <property type="entry name" value="FAD_FR"/>
    <property type="match status" value="1"/>
</dbReference>
<keyword evidence="5" id="KW-0274">FAD</keyword>
<dbReference type="SUPFAM" id="SSF52343">
    <property type="entry name" value="Ferredoxin reductase-like, C-terminal NADP-linked domain"/>
    <property type="match status" value="1"/>
</dbReference>
<evidence type="ECO:0000313" key="12">
    <source>
        <dbReference type="Proteomes" id="UP000239872"/>
    </source>
</evidence>
<evidence type="ECO:0000313" key="11">
    <source>
        <dbReference type="EMBL" id="PQJ10548.1"/>
    </source>
</evidence>
<reference evidence="11 12" key="1">
    <citation type="submission" date="2018-01" db="EMBL/GenBank/DDBJ databases">
        <title>A novel member of the phylum Bacteroidetes isolated from glacier ice.</title>
        <authorList>
            <person name="Liu Q."/>
            <person name="Xin Y.-H."/>
        </authorList>
    </citation>
    <scope>NUCLEOTIDE SEQUENCE [LARGE SCALE GENOMIC DNA]</scope>
    <source>
        <strain evidence="11 12">RB1R16</strain>
    </source>
</reference>
<dbReference type="SUPFAM" id="SSF54292">
    <property type="entry name" value="2Fe-2S ferredoxin-like"/>
    <property type="match status" value="1"/>
</dbReference>
<dbReference type="Pfam" id="PF00175">
    <property type="entry name" value="NAD_binding_1"/>
    <property type="match status" value="1"/>
</dbReference>
<evidence type="ECO:0000256" key="8">
    <source>
        <dbReference type="ARBA" id="ARBA00023014"/>
    </source>
</evidence>
<sequence length="350" mass="39239">MSSSANIYQQVIIKSIKQETAGVKTFTLSYANGGNIPYVAGQFITLVFQHHNKEERRSYSISSSPALREPLSFTVKRLDNGAYSRLLHDKAEVGDVLLTTDVAGLFTLPLKINVAAQYFFFAAGIGITPIISLIKTLLIQKPDIEAVLVYSNRTADDVVFFNELNELAARNGGKFRIEYLYSTAFNLSRARLNKALVRQLLNEYGKVERENMYCYVCGPFDYMRMVIYALEESRVKDEQIRKENFNVNERPAMIVEPPDKGQHRVTIIHNNSSLTINCQYPDTILKAAKKSGIALPYSCETGRCGSCAARCIEGNVWHSYNEVLMDMDLRHGSILTCTGYPVGGDITIEV</sequence>
<evidence type="ECO:0008006" key="13">
    <source>
        <dbReference type="Google" id="ProtNLM"/>
    </source>
</evidence>
<dbReference type="Gene3D" id="3.40.50.80">
    <property type="entry name" value="Nucleotide-binding domain of ferredoxin-NADP reductase (FNR) module"/>
    <property type="match status" value="1"/>
</dbReference>
<evidence type="ECO:0000256" key="2">
    <source>
        <dbReference type="ARBA" id="ARBA00022630"/>
    </source>
</evidence>
<dbReference type="PRINTS" id="PR00409">
    <property type="entry name" value="PHDIOXRDTASE"/>
</dbReference>
<evidence type="ECO:0000259" key="9">
    <source>
        <dbReference type="PROSITE" id="PS51085"/>
    </source>
</evidence>
<keyword evidence="6" id="KW-0560">Oxidoreductase</keyword>
<organism evidence="11 12">
    <name type="scientific">Flavipsychrobacter stenotrophus</name>
    <dbReference type="NCBI Taxonomy" id="2077091"/>
    <lineage>
        <taxon>Bacteria</taxon>
        <taxon>Pseudomonadati</taxon>
        <taxon>Bacteroidota</taxon>
        <taxon>Chitinophagia</taxon>
        <taxon>Chitinophagales</taxon>
        <taxon>Chitinophagaceae</taxon>
        <taxon>Flavipsychrobacter</taxon>
    </lineage>
</organism>
<dbReference type="PRINTS" id="PR00371">
    <property type="entry name" value="FPNCR"/>
</dbReference>
<comment type="caution">
    <text evidence="11">The sequence shown here is derived from an EMBL/GenBank/DDBJ whole genome shotgun (WGS) entry which is preliminary data.</text>
</comment>
<dbReference type="PANTHER" id="PTHR47354:SF8">
    <property type="entry name" value="1,2-PHENYLACETYL-COA EPOXIDASE, SUBUNIT E"/>
    <property type="match status" value="1"/>
</dbReference>
<protein>
    <recommendedName>
        <fullName evidence="13">Oxidoreductase</fullName>
    </recommendedName>
</protein>
<dbReference type="InterPro" id="IPR039261">
    <property type="entry name" value="FNR_nucleotide-bd"/>
</dbReference>
<dbReference type="GO" id="GO:0050660">
    <property type="term" value="F:flavin adenine dinucleotide binding"/>
    <property type="evidence" value="ECO:0007669"/>
    <property type="project" value="TreeGrafter"/>
</dbReference>
<proteinExistence type="predicted"/>
<keyword evidence="12" id="KW-1185">Reference proteome</keyword>
<dbReference type="PROSITE" id="PS00197">
    <property type="entry name" value="2FE2S_FER_1"/>
    <property type="match status" value="1"/>
</dbReference>
<evidence type="ECO:0000256" key="7">
    <source>
        <dbReference type="ARBA" id="ARBA00023004"/>
    </source>
</evidence>
<dbReference type="InterPro" id="IPR001433">
    <property type="entry name" value="OxRdtase_FAD/NAD-bd"/>
</dbReference>
<dbReference type="Gene3D" id="3.10.20.30">
    <property type="match status" value="1"/>
</dbReference>
<dbReference type="PROSITE" id="PS51085">
    <property type="entry name" value="2FE2S_FER_2"/>
    <property type="match status" value="1"/>
</dbReference>
<feature type="domain" description="FAD-binding FR-type" evidence="10">
    <location>
        <begin position="6"/>
        <end position="109"/>
    </location>
</feature>
<dbReference type="GO" id="GO:0046872">
    <property type="term" value="F:metal ion binding"/>
    <property type="evidence" value="ECO:0007669"/>
    <property type="project" value="UniProtKB-KW"/>
</dbReference>
<dbReference type="Gene3D" id="2.40.30.10">
    <property type="entry name" value="Translation factors"/>
    <property type="match status" value="1"/>
</dbReference>
<dbReference type="InterPro" id="IPR017938">
    <property type="entry name" value="Riboflavin_synthase-like_b-brl"/>
</dbReference>
<dbReference type="InterPro" id="IPR006058">
    <property type="entry name" value="2Fe2S_fd_BS"/>
</dbReference>
<dbReference type="InterPro" id="IPR012675">
    <property type="entry name" value="Beta-grasp_dom_sf"/>
</dbReference>
<comment type="cofactor">
    <cofactor evidence="1">
        <name>FAD</name>
        <dbReference type="ChEBI" id="CHEBI:57692"/>
    </cofactor>
</comment>
<name>A0A2S7SV05_9BACT</name>
<dbReference type="InterPro" id="IPR001041">
    <property type="entry name" value="2Fe-2S_ferredoxin-type"/>
</dbReference>
<accession>A0A2S7SV05</accession>
<dbReference type="InterPro" id="IPR001709">
    <property type="entry name" value="Flavoprot_Pyr_Nucl_cyt_Rdtase"/>
</dbReference>
<keyword evidence="7" id="KW-0408">Iron</keyword>
<feature type="domain" description="2Fe-2S ferredoxin-type" evidence="9">
    <location>
        <begin position="263"/>
        <end position="350"/>
    </location>
</feature>
<keyword evidence="3" id="KW-0001">2Fe-2S</keyword>
<dbReference type="CDD" id="cd00207">
    <property type="entry name" value="fer2"/>
    <property type="match status" value="1"/>
</dbReference>
<keyword evidence="2" id="KW-0285">Flavoprotein</keyword>
<dbReference type="Proteomes" id="UP000239872">
    <property type="component" value="Unassembled WGS sequence"/>
</dbReference>
<dbReference type="InterPro" id="IPR017927">
    <property type="entry name" value="FAD-bd_FR_type"/>
</dbReference>
<gene>
    <name evidence="11" type="ORF">CJD36_011270</name>
</gene>
<evidence type="ECO:0000256" key="6">
    <source>
        <dbReference type="ARBA" id="ARBA00023002"/>
    </source>
</evidence>
<dbReference type="InterPro" id="IPR008333">
    <property type="entry name" value="Cbr1-like_FAD-bd_dom"/>
</dbReference>
<evidence type="ECO:0000256" key="5">
    <source>
        <dbReference type="ARBA" id="ARBA00022827"/>
    </source>
</evidence>
<dbReference type="AlphaFoldDB" id="A0A2S7SV05"/>
<dbReference type="InterPro" id="IPR036010">
    <property type="entry name" value="2Fe-2S_ferredoxin-like_sf"/>
</dbReference>
<dbReference type="Pfam" id="PF00970">
    <property type="entry name" value="FAD_binding_6"/>
    <property type="match status" value="1"/>
</dbReference>
<evidence type="ECO:0000256" key="1">
    <source>
        <dbReference type="ARBA" id="ARBA00001974"/>
    </source>
</evidence>
<dbReference type="Pfam" id="PF00111">
    <property type="entry name" value="Fer2"/>
    <property type="match status" value="1"/>
</dbReference>
<evidence type="ECO:0000256" key="4">
    <source>
        <dbReference type="ARBA" id="ARBA00022723"/>
    </source>
</evidence>
<keyword evidence="8" id="KW-0411">Iron-sulfur</keyword>
<dbReference type="InterPro" id="IPR050415">
    <property type="entry name" value="MRET"/>
</dbReference>
<dbReference type="GO" id="GO:0051537">
    <property type="term" value="F:2 iron, 2 sulfur cluster binding"/>
    <property type="evidence" value="ECO:0007669"/>
    <property type="project" value="UniProtKB-KW"/>
</dbReference>